<evidence type="ECO:0000313" key="7">
    <source>
        <dbReference type="EMBL" id="PNE33793.1"/>
    </source>
</evidence>
<dbReference type="PANTHER" id="PTHR30055:SF234">
    <property type="entry name" value="HTH-TYPE TRANSCRIPTIONAL REGULATOR BETI"/>
    <property type="match status" value="1"/>
</dbReference>
<dbReference type="OrthoDB" id="5242390at2"/>
<reference evidence="7" key="1">
    <citation type="submission" date="2015-07" db="EMBL/GenBank/DDBJ databases">
        <authorList>
            <person name="Noorani M."/>
        </authorList>
    </citation>
    <scope>NUCLEOTIDE SEQUENCE [LARGE SCALE GENOMIC DNA]</scope>
    <source>
        <strain evidence="7">ATCC 27428</strain>
    </source>
</reference>
<evidence type="ECO:0000256" key="2">
    <source>
        <dbReference type="ARBA" id="ARBA00023125"/>
    </source>
</evidence>
<dbReference type="Pfam" id="PF00440">
    <property type="entry name" value="TetR_N"/>
    <property type="match status" value="1"/>
</dbReference>
<dbReference type="InterPro" id="IPR009057">
    <property type="entry name" value="Homeodomain-like_sf"/>
</dbReference>
<dbReference type="Gene3D" id="1.10.357.10">
    <property type="entry name" value="Tetracycline Repressor, domain 2"/>
    <property type="match status" value="1"/>
</dbReference>
<organism evidence="7 8">
    <name type="scientific">Streptomyces eurocidicus</name>
    <name type="common">Streptoverticillium eurocidicus</name>
    <dbReference type="NCBI Taxonomy" id="66423"/>
    <lineage>
        <taxon>Bacteria</taxon>
        <taxon>Bacillati</taxon>
        <taxon>Actinomycetota</taxon>
        <taxon>Actinomycetes</taxon>
        <taxon>Kitasatosporales</taxon>
        <taxon>Streptomycetaceae</taxon>
        <taxon>Streptomyces</taxon>
    </lineage>
</organism>
<protein>
    <submittedName>
        <fullName evidence="6">AcrR family transcriptional regulator</fullName>
    </submittedName>
    <submittedName>
        <fullName evidence="7">TetR family transcriptional regulator</fullName>
    </submittedName>
</protein>
<dbReference type="SUPFAM" id="SSF46689">
    <property type="entry name" value="Homeodomain-like"/>
    <property type="match status" value="1"/>
</dbReference>
<name>A0A2N8NYF5_STREU</name>
<evidence type="ECO:0000313" key="6">
    <source>
        <dbReference type="EMBL" id="MBB5119933.1"/>
    </source>
</evidence>
<dbReference type="InterPro" id="IPR023772">
    <property type="entry name" value="DNA-bd_HTH_TetR-type_CS"/>
</dbReference>
<keyword evidence="1" id="KW-0805">Transcription regulation</keyword>
<feature type="DNA-binding region" description="H-T-H motif" evidence="4">
    <location>
        <begin position="33"/>
        <end position="52"/>
    </location>
</feature>
<feature type="domain" description="HTH tetR-type" evidence="5">
    <location>
        <begin position="10"/>
        <end position="70"/>
    </location>
</feature>
<evidence type="ECO:0000256" key="4">
    <source>
        <dbReference type="PROSITE-ProRule" id="PRU00335"/>
    </source>
</evidence>
<dbReference type="PROSITE" id="PS50977">
    <property type="entry name" value="HTH_TETR_2"/>
    <property type="match status" value="1"/>
</dbReference>
<keyword evidence="8" id="KW-1185">Reference proteome</keyword>
<evidence type="ECO:0000313" key="9">
    <source>
        <dbReference type="Proteomes" id="UP000528608"/>
    </source>
</evidence>
<gene>
    <name evidence="7" type="ORF">AF335_13380</name>
    <name evidence="6" type="ORF">FHS36_003367</name>
</gene>
<reference evidence="8" key="2">
    <citation type="submission" date="2015-07" db="EMBL/GenBank/DDBJ databases">
        <authorList>
            <person name="Graham D.E."/>
            <person name="Giannone R.J."/>
            <person name="Gulvik C.A."/>
            <person name="Hettich R.L."/>
            <person name="Klingeman D.M."/>
            <person name="Mahan K.M."/>
            <person name="Parry R.J."/>
            <person name="Spain J.C."/>
        </authorList>
    </citation>
    <scope>NUCLEOTIDE SEQUENCE [LARGE SCALE GENOMIC DNA]</scope>
    <source>
        <strain evidence="8">ATCC 27428</strain>
    </source>
</reference>
<accession>A0A2N8NYF5</accession>
<dbReference type="RefSeq" id="WP_102918572.1">
    <property type="nucleotide sequence ID" value="NZ_JACHJF010000009.1"/>
</dbReference>
<dbReference type="Proteomes" id="UP000235945">
    <property type="component" value="Unassembled WGS sequence"/>
</dbReference>
<keyword evidence="2 4" id="KW-0238">DNA-binding</keyword>
<evidence type="ECO:0000256" key="3">
    <source>
        <dbReference type="ARBA" id="ARBA00023163"/>
    </source>
</evidence>
<dbReference type="AlphaFoldDB" id="A0A2N8NYF5"/>
<dbReference type="GO" id="GO:0000976">
    <property type="term" value="F:transcription cis-regulatory region binding"/>
    <property type="evidence" value="ECO:0007669"/>
    <property type="project" value="TreeGrafter"/>
</dbReference>
<dbReference type="PRINTS" id="PR00455">
    <property type="entry name" value="HTHTETR"/>
</dbReference>
<evidence type="ECO:0000256" key="1">
    <source>
        <dbReference type="ARBA" id="ARBA00023015"/>
    </source>
</evidence>
<comment type="caution">
    <text evidence="7">The sequence shown here is derived from an EMBL/GenBank/DDBJ whole genome shotgun (WGS) entry which is preliminary data.</text>
</comment>
<dbReference type="PROSITE" id="PS01081">
    <property type="entry name" value="HTH_TETR_1"/>
    <property type="match status" value="1"/>
</dbReference>
<dbReference type="PANTHER" id="PTHR30055">
    <property type="entry name" value="HTH-TYPE TRANSCRIPTIONAL REGULATOR RUTR"/>
    <property type="match status" value="1"/>
</dbReference>
<evidence type="ECO:0000259" key="5">
    <source>
        <dbReference type="PROSITE" id="PS50977"/>
    </source>
</evidence>
<proteinExistence type="predicted"/>
<evidence type="ECO:0000313" key="8">
    <source>
        <dbReference type="Proteomes" id="UP000235945"/>
    </source>
</evidence>
<sequence>MRTVDPEQHARKRALILRAAAQEFALHGVDGTSTASVCRRAGIGSGTLFHYFPTKRALFHALFADDLPRAAAARERALAAGRPGDGLGLLVDHLLADLADPLVPGLLAAAVFEANRDEEFAVLVATDEALTRAALTTLLERMAADGHRLEFAPERVAGWILRLSDACYLAAGEEGFDPVSQTAELHRIVDGLVGRATG</sequence>
<dbReference type="EMBL" id="JACHJF010000009">
    <property type="protein sequence ID" value="MBB5119933.1"/>
    <property type="molecule type" value="Genomic_DNA"/>
</dbReference>
<dbReference type="EMBL" id="LGUI01000003">
    <property type="protein sequence ID" value="PNE33793.1"/>
    <property type="molecule type" value="Genomic_DNA"/>
</dbReference>
<keyword evidence="3" id="KW-0804">Transcription</keyword>
<dbReference type="GO" id="GO:0003700">
    <property type="term" value="F:DNA-binding transcription factor activity"/>
    <property type="evidence" value="ECO:0007669"/>
    <property type="project" value="TreeGrafter"/>
</dbReference>
<dbReference type="Proteomes" id="UP000528608">
    <property type="component" value="Unassembled WGS sequence"/>
</dbReference>
<reference evidence="6 9" key="3">
    <citation type="submission" date="2020-08" db="EMBL/GenBank/DDBJ databases">
        <title>Genomic Encyclopedia of Type Strains, Phase III (KMG-III): the genomes of soil and plant-associated and newly described type strains.</title>
        <authorList>
            <person name="Whitman W."/>
        </authorList>
    </citation>
    <scope>NUCLEOTIDE SEQUENCE [LARGE SCALE GENOMIC DNA]</scope>
    <source>
        <strain evidence="6 9">CECT 3259</strain>
    </source>
</reference>
<dbReference type="InterPro" id="IPR001647">
    <property type="entry name" value="HTH_TetR"/>
</dbReference>
<dbReference type="InterPro" id="IPR050109">
    <property type="entry name" value="HTH-type_TetR-like_transc_reg"/>
</dbReference>